<dbReference type="STRING" id="7918.ENSLOCP00000000158"/>
<dbReference type="SUPFAM" id="SSF53300">
    <property type="entry name" value="vWA-like"/>
    <property type="match status" value="1"/>
</dbReference>
<keyword evidence="3" id="KW-1185">Reference proteome</keyword>
<dbReference type="OMA" id="YKRIWIF"/>
<name>W5LVK1_LEPOC</name>
<reference evidence="3" key="1">
    <citation type="submission" date="2011-12" db="EMBL/GenBank/DDBJ databases">
        <title>The Draft Genome of Lepisosteus oculatus.</title>
        <authorList>
            <consortium name="The Broad Institute Genome Assembly &amp; Analysis Group"/>
            <consortium name="Computational R&amp;D Group"/>
            <consortium name="and Sequencing Platform"/>
            <person name="Di Palma F."/>
            <person name="Alfoldi J."/>
            <person name="Johnson J."/>
            <person name="Berlin A."/>
            <person name="Gnerre S."/>
            <person name="Jaffe D."/>
            <person name="MacCallum I."/>
            <person name="Young S."/>
            <person name="Walker B.J."/>
            <person name="Lander E.S."/>
            <person name="Lindblad-Toh K."/>
        </authorList>
    </citation>
    <scope>NUCLEOTIDE SEQUENCE [LARGE SCALE GENOMIC DNA]</scope>
</reference>
<evidence type="ECO:0000313" key="2">
    <source>
        <dbReference type="Ensembl" id="ENSLOCP00000000158.1"/>
    </source>
</evidence>
<sequence length="156" mass="17340">MQYSHKFQTHFTFSEFMATAGSWQHLVDGIQQLRGPTHTPTAIRKVVRELFVASRGARDNVNKVLLVITDGKTYGDNTPLADVVAEAEGKGIVRYAIGVGEAFSDTDAKRELNTIGSWPSKDYVFQVQDFSALESIRQALQDKIFAIEGVSHSKYT</sequence>
<dbReference type="Pfam" id="PF00092">
    <property type="entry name" value="VWA"/>
    <property type="match status" value="1"/>
</dbReference>
<dbReference type="PROSITE" id="PS50234">
    <property type="entry name" value="VWFA"/>
    <property type="match status" value="1"/>
</dbReference>
<organism evidence="2 3">
    <name type="scientific">Lepisosteus oculatus</name>
    <name type="common">Spotted gar</name>
    <dbReference type="NCBI Taxonomy" id="7918"/>
    <lineage>
        <taxon>Eukaryota</taxon>
        <taxon>Metazoa</taxon>
        <taxon>Chordata</taxon>
        <taxon>Craniata</taxon>
        <taxon>Vertebrata</taxon>
        <taxon>Euteleostomi</taxon>
        <taxon>Actinopterygii</taxon>
        <taxon>Neopterygii</taxon>
        <taxon>Holostei</taxon>
        <taxon>Semionotiformes</taxon>
        <taxon>Lepisosteidae</taxon>
        <taxon>Lepisosteus</taxon>
    </lineage>
</organism>
<dbReference type="Gene3D" id="3.40.50.410">
    <property type="entry name" value="von Willebrand factor, type A domain"/>
    <property type="match status" value="1"/>
</dbReference>
<protein>
    <recommendedName>
        <fullName evidence="1">VWFA domain-containing protein</fullName>
    </recommendedName>
</protein>
<dbReference type="HOGENOM" id="CLU_008905_4_0_1"/>
<feature type="domain" description="VWFA" evidence="1">
    <location>
        <begin position="1"/>
        <end position="144"/>
    </location>
</feature>
<reference evidence="2" key="2">
    <citation type="submission" date="2025-08" db="UniProtKB">
        <authorList>
            <consortium name="Ensembl"/>
        </authorList>
    </citation>
    <scope>IDENTIFICATION</scope>
</reference>
<dbReference type="InterPro" id="IPR002035">
    <property type="entry name" value="VWF_A"/>
</dbReference>
<dbReference type="PANTHER" id="PTHR24020">
    <property type="entry name" value="COLLAGEN ALPHA"/>
    <property type="match status" value="1"/>
</dbReference>
<evidence type="ECO:0000313" key="3">
    <source>
        <dbReference type="Proteomes" id="UP000018468"/>
    </source>
</evidence>
<dbReference type="InterPro" id="IPR036465">
    <property type="entry name" value="vWFA_dom_sf"/>
</dbReference>
<dbReference type="GeneTree" id="ENSGT00940000154838"/>
<dbReference type="eggNOG" id="KOG3637">
    <property type="taxonomic scope" value="Eukaryota"/>
</dbReference>
<accession>W5LVK1</accession>
<dbReference type="Proteomes" id="UP000018468">
    <property type="component" value="Unassembled WGS sequence"/>
</dbReference>
<reference evidence="2" key="3">
    <citation type="submission" date="2025-09" db="UniProtKB">
        <authorList>
            <consortium name="Ensembl"/>
        </authorList>
    </citation>
    <scope>IDENTIFICATION</scope>
</reference>
<dbReference type="AlphaFoldDB" id="W5LVK1"/>
<proteinExistence type="predicted"/>
<dbReference type="Ensembl" id="ENSLOCT00000000158.1">
    <property type="protein sequence ID" value="ENSLOCP00000000158.1"/>
    <property type="gene ID" value="ENSLOCG00000000144.1"/>
</dbReference>
<evidence type="ECO:0000259" key="1">
    <source>
        <dbReference type="PROSITE" id="PS50234"/>
    </source>
</evidence>
<dbReference type="InParanoid" id="W5LVK1"/>
<dbReference type="InterPro" id="IPR050525">
    <property type="entry name" value="ECM_Assembly_Org"/>
</dbReference>
<dbReference type="SMART" id="SM00327">
    <property type="entry name" value="VWA"/>
    <property type="match status" value="1"/>
</dbReference>
<dbReference type="PANTHER" id="PTHR24020:SF87">
    <property type="entry name" value="COLLAGEN ALPHA-1(VI) CHAIN-LIKE"/>
    <property type="match status" value="1"/>
</dbReference>
<dbReference type="Bgee" id="ENSLOCG00000000144">
    <property type="expression patterns" value="Expressed in camera-type eye and 11 other cell types or tissues"/>
</dbReference>